<name>A0A6A5Z2B5_9PLEO</name>
<dbReference type="OrthoDB" id="3860121at2759"/>
<feature type="non-terminal residue" evidence="1">
    <location>
        <position position="184"/>
    </location>
</feature>
<dbReference type="EMBL" id="ML977328">
    <property type="protein sequence ID" value="KAF2113206.1"/>
    <property type="molecule type" value="Genomic_DNA"/>
</dbReference>
<keyword evidence="2" id="KW-1185">Reference proteome</keyword>
<dbReference type="Proteomes" id="UP000799770">
    <property type="component" value="Unassembled WGS sequence"/>
</dbReference>
<accession>A0A6A5Z2B5</accession>
<evidence type="ECO:0000313" key="1">
    <source>
        <dbReference type="EMBL" id="KAF2113206.1"/>
    </source>
</evidence>
<dbReference type="AlphaFoldDB" id="A0A6A5Z2B5"/>
<sequence>MRDELLEQDTRLALLFACVEEIMPEECLLYKQEKSRWPDSRAKDDIKKWERFVGVASAGNELKNSCLAPITKACAFWDRKRVQHYRWFFAGEKFCKLLGTAVARNPDWEGACIKLNRLILRTISLPGRHNQRASANPVRQIDLKDLKKWTTEDNFEKDGTTLTYEVISAGEIPDGYVIDSYGLV</sequence>
<reference evidence="1" key="1">
    <citation type="journal article" date="2020" name="Stud. Mycol.">
        <title>101 Dothideomycetes genomes: a test case for predicting lifestyles and emergence of pathogens.</title>
        <authorList>
            <person name="Haridas S."/>
            <person name="Albert R."/>
            <person name="Binder M."/>
            <person name="Bloem J."/>
            <person name="Labutti K."/>
            <person name="Salamov A."/>
            <person name="Andreopoulos B."/>
            <person name="Baker S."/>
            <person name="Barry K."/>
            <person name="Bills G."/>
            <person name="Bluhm B."/>
            <person name="Cannon C."/>
            <person name="Castanera R."/>
            <person name="Culley D."/>
            <person name="Daum C."/>
            <person name="Ezra D."/>
            <person name="Gonzalez J."/>
            <person name="Henrissat B."/>
            <person name="Kuo A."/>
            <person name="Liang C."/>
            <person name="Lipzen A."/>
            <person name="Lutzoni F."/>
            <person name="Magnuson J."/>
            <person name="Mondo S."/>
            <person name="Nolan M."/>
            <person name="Ohm R."/>
            <person name="Pangilinan J."/>
            <person name="Park H.-J."/>
            <person name="Ramirez L."/>
            <person name="Alfaro M."/>
            <person name="Sun H."/>
            <person name="Tritt A."/>
            <person name="Yoshinaga Y."/>
            <person name="Zwiers L.-H."/>
            <person name="Turgeon B."/>
            <person name="Goodwin S."/>
            <person name="Spatafora J."/>
            <person name="Crous P."/>
            <person name="Grigoriev I."/>
        </authorList>
    </citation>
    <scope>NUCLEOTIDE SEQUENCE</scope>
    <source>
        <strain evidence="1">CBS 627.86</strain>
    </source>
</reference>
<organism evidence="1 2">
    <name type="scientific">Lophiotrema nucula</name>
    <dbReference type="NCBI Taxonomy" id="690887"/>
    <lineage>
        <taxon>Eukaryota</taxon>
        <taxon>Fungi</taxon>
        <taxon>Dikarya</taxon>
        <taxon>Ascomycota</taxon>
        <taxon>Pezizomycotina</taxon>
        <taxon>Dothideomycetes</taxon>
        <taxon>Pleosporomycetidae</taxon>
        <taxon>Pleosporales</taxon>
        <taxon>Lophiotremataceae</taxon>
        <taxon>Lophiotrema</taxon>
    </lineage>
</organism>
<evidence type="ECO:0000313" key="2">
    <source>
        <dbReference type="Proteomes" id="UP000799770"/>
    </source>
</evidence>
<protein>
    <submittedName>
        <fullName evidence="1">Uncharacterized protein</fullName>
    </submittedName>
</protein>
<proteinExistence type="predicted"/>
<gene>
    <name evidence="1" type="ORF">BDV96DRAFT_470477</name>
</gene>